<dbReference type="AlphaFoldDB" id="A0A4V4H2L1"/>
<reference evidence="2 3" key="1">
    <citation type="journal article" date="2019" name="Nat. Plants">
        <title>Genome sequencing of Musa balbisiana reveals subgenome evolution and function divergence in polyploid bananas.</title>
        <authorList>
            <person name="Yao X."/>
        </authorList>
    </citation>
    <scope>NUCLEOTIDE SEQUENCE [LARGE SCALE GENOMIC DNA]</scope>
    <source>
        <strain evidence="3">cv. DH-PKW</strain>
        <tissue evidence="2">Leaves</tissue>
    </source>
</reference>
<proteinExistence type="predicted"/>
<gene>
    <name evidence="2" type="ORF">C4D60_Mb02t11450</name>
</gene>
<feature type="region of interest" description="Disordered" evidence="1">
    <location>
        <begin position="41"/>
        <end position="72"/>
    </location>
</feature>
<protein>
    <submittedName>
        <fullName evidence="2">Uncharacterized protein</fullName>
    </submittedName>
</protein>
<sequence>MPSSSSRASGGFLSTVMASDLVASISIAPCFEELVAMDVRQSGEGRGRRRRRRREGGTFPADNPTCISNNDRQKKRKITSTATHSAYGANLLRNTWRRREGNTVHYLGHDLMPSSSSRASGGFLSTVMASDLVASISIAPCFEELVAMDVRQSGEGRGRRRRRRREGGGNLFESALV</sequence>
<dbReference type="EMBL" id="PYDT01000011">
    <property type="protein sequence ID" value="THU44826.1"/>
    <property type="molecule type" value="Genomic_DNA"/>
</dbReference>
<accession>A0A4V4H2L1</accession>
<dbReference type="Proteomes" id="UP000317650">
    <property type="component" value="Chromosome 2"/>
</dbReference>
<evidence type="ECO:0000313" key="2">
    <source>
        <dbReference type="EMBL" id="THU44826.1"/>
    </source>
</evidence>
<comment type="caution">
    <text evidence="2">The sequence shown here is derived from an EMBL/GenBank/DDBJ whole genome shotgun (WGS) entry which is preliminary data.</text>
</comment>
<evidence type="ECO:0000313" key="3">
    <source>
        <dbReference type="Proteomes" id="UP000317650"/>
    </source>
</evidence>
<organism evidence="2 3">
    <name type="scientific">Musa balbisiana</name>
    <name type="common">Banana</name>
    <dbReference type="NCBI Taxonomy" id="52838"/>
    <lineage>
        <taxon>Eukaryota</taxon>
        <taxon>Viridiplantae</taxon>
        <taxon>Streptophyta</taxon>
        <taxon>Embryophyta</taxon>
        <taxon>Tracheophyta</taxon>
        <taxon>Spermatophyta</taxon>
        <taxon>Magnoliopsida</taxon>
        <taxon>Liliopsida</taxon>
        <taxon>Zingiberales</taxon>
        <taxon>Musaceae</taxon>
        <taxon>Musa</taxon>
    </lineage>
</organism>
<name>A0A4V4H2L1_MUSBA</name>
<evidence type="ECO:0000256" key="1">
    <source>
        <dbReference type="SAM" id="MobiDB-lite"/>
    </source>
</evidence>
<keyword evidence="3" id="KW-1185">Reference proteome</keyword>